<feature type="transmembrane region" description="Helical" evidence="2">
    <location>
        <begin position="91"/>
        <end position="115"/>
    </location>
</feature>
<feature type="transmembrane region" description="Helical" evidence="2">
    <location>
        <begin position="127"/>
        <end position="149"/>
    </location>
</feature>
<accession>C4FFP2</accession>
<proteinExistence type="predicted"/>
<feature type="transmembrane region" description="Helical" evidence="2">
    <location>
        <begin position="56"/>
        <end position="79"/>
    </location>
</feature>
<keyword evidence="2" id="KW-0812">Transmembrane</keyword>
<reference evidence="3" key="1">
    <citation type="submission" date="2009-04" db="EMBL/GenBank/DDBJ databases">
        <authorList>
            <person name="Weinstock G."/>
            <person name="Sodergren E."/>
            <person name="Clifton S."/>
            <person name="Fulton L."/>
            <person name="Fulton B."/>
            <person name="Courtney L."/>
            <person name="Fronick C."/>
            <person name="Harrison M."/>
            <person name="Strong C."/>
            <person name="Farmer C."/>
            <person name="Delahaunty K."/>
            <person name="Markovic C."/>
            <person name="Hall O."/>
            <person name="Minx P."/>
            <person name="Tomlinson C."/>
            <person name="Mitreva M."/>
            <person name="Nelson J."/>
            <person name="Hou S."/>
            <person name="Wollam A."/>
            <person name="Pepin K.H."/>
            <person name="Johnson M."/>
            <person name="Bhonagiri V."/>
            <person name="Nash W.E."/>
            <person name="Warren W."/>
            <person name="Chinwalla A."/>
            <person name="Mardis E.R."/>
            <person name="Wilson R.K."/>
        </authorList>
    </citation>
    <scope>NUCLEOTIDE SEQUENCE [LARGE SCALE GENOMIC DNA]</scope>
    <source>
        <strain evidence="3">DSM 20098</strain>
    </source>
</reference>
<evidence type="ECO:0000313" key="4">
    <source>
        <dbReference type="Proteomes" id="UP000006408"/>
    </source>
</evidence>
<dbReference type="Pfam" id="PF06961">
    <property type="entry name" value="DUF1294"/>
    <property type="match status" value="1"/>
</dbReference>
<gene>
    <name evidence="3" type="ORF">BIFANG_03156</name>
</gene>
<sequence>MTHFLAYLIAVNLVTFLTLVVTHRTIRTPDGRRSSTRNRNIRGNSRQPADSPAARVLTALMPLLALAGGSVGMLLGLILWERNVNKHNVAWWFETAVGLVAWGMVCAWKCGLVSFNGAGMFRAFNPVMLRGLGIYLLVMNCVTLLVFAADKRIAIANGEAPRNRGGRAGSGRSSGGSWSRVPESWLMGLSFMGGALGGIIAMRLFNHKTRDWYFAWGLPVFVVLQTVLFLYLHAGGLF</sequence>
<dbReference type="InterPro" id="IPR010718">
    <property type="entry name" value="DUF1294"/>
</dbReference>
<keyword evidence="2" id="KW-0472">Membrane</keyword>
<keyword evidence="4" id="KW-1185">Reference proteome</keyword>
<evidence type="ECO:0008006" key="5">
    <source>
        <dbReference type="Google" id="ProtNLM"/>
    </source>
</evidence>
<protein>
    <recommendedName>
        <fullName evidence="5">DUF1294 domain-containing protein</fullName>
    </recommendedName>
</protein>
<dbReference type="Proteomes" id="UP000006408">
    <property type="component" value="Unassembled WGS sequence"/>
</dbReference>
<evidence type="ECO:0000256" key="2">
    <source>
        <dbReference type="SAM" id="Phobius"/>
    </source>
</evidence>
<dbReference type="AlphaFoldDB" id="C4FFP2"/>
<evidence type="ECO:0000313" key="3">
    <source>
        <dbReference type="EMBL" id="EEP20884.1"/>
    </source>
</evidence>
<feature type="region of interest" description="Disordered" evidence="1">
    <location>
        <begin position="29"/>
        <end position="50"/>
    </location>
</feature>
<keyword evidence="2" id="KW-1133">Transmembrane helix</keyword>
<feature type="transmembrane region" description="Helical" evidence="2">
    <location>
        <begin position="212"/>
        <end position="232"/>
    </location>
</feature>
<name>C4FFP2_9BIFI</name>
<dbReference type="HOGENOM" id="CLU_101680_0_0_11"/>
<dbReference type="PATRIC" id="fig|518635.7.peg.1059"/>
<evidence type="ECO:0000256" key="1">
    <source>
        <dbReference type="SAM" id="MobiDB-lite"/>
    </source>
</evidence>
<feature type="transmembrane region" description="Helical" evidence="2">
    <location>
        <begin position="6"/>
        <end position="26"/>
    </location>
</feature>
<comment type="caution">
    <text evidence="3">The sequence shown here is derived from an EMBL/GenBank/DDBJ whole genome shotgun (WGS) entry which is preliminary data.</text>
</comment>
<organism evidence="3 4">
    <name type="scientific">Bifidobacterium angulatum DSM 20098 = JCM 7096</name>
    <dbReference type="NCBI Taxonomy" id="518635"/>
    <lineage>
        <taxon>Bacteria</taxon>
        <taxon>Bacillati</taxon>
        <taxon>Actinomycetota</taxon>
        <taxon>Actinomycetes</taxon>
        <taxon>Bifidobacteriales</taxon>
        <taxon>Bifidobacteriaceae</taxon>
        <taxon>Bifidobacterium</taxon>
    </lineage>
</organism>
<dbReference type="eggNOG" id="COG3326">
    <property type="taxonomic scope" value="Bacteria"/>
</dbReference>
<feature type="transmembrane region" description="Helical" evidence="2">
    <location>
        <begin position="185"/>
        <end position="205"/>
    </location>
</feature>
<dbReference type="EMBL" id="ABYS02000008">
    <property type="protein sequence ID" value="EEP20884.1"/>
    <property type="molecule type" value="Genomic_DNA"/>
</dbReference>